<evidence type="ECO:0000313" key="1">
    <source>
        <dbReference type="EMBL" id="KAK8406899.1"/>
    </source>
</evidence>
<protein>
    <submittedName>
        <fullName evidence="1">Uncharacterized protein</fullName>
    </submittedName>
</protein>
<name>A0AAW0V4E6_SCYPA</name>
<gene>
    <name evidence="1" type="ORF">O3P69_007454</name>
</gene>
<dbReference type="Proteomes" id="UP001487740">
    <property type="component" value="Unassembled WGS sequence"/>
</dbReference>
<dbReference type="EMBL" id="JARAKH010000002">
    <property type="protein sequence ID" value="KAK8406899.1"/>
    <property type="molecule type" value="Genomic_DNA"/>
</dbReference>
<sequence length="162" mass="17212">MRGGQAAANASSTCCSFSHVCSSPALPILFLPLHPLADERRTVWEVVQCATQAAPEQKAAVHLVSCVLAAPPPPMARLDSFLSSVRQCGRDHRVSWTSLQLCVDHGKGRGMLRDALLRHARLLQAARTRQMTAAPPAAAVLAVNGTLVDGSLVLFPATTIVK</sequence>
<keyword evidence="2" id="KW-1185">Reference proteome</keyword>
<organism evidence="1 2">
    <name type="scientific">Scylla paramamosain</name>
    <name type="common">Mud crab</name>
    <dbReference type="NCBI Taxonomy" id="85552"/>
    <lineage>
        <taxon>Eukaryota</taxon>
        <taxon>Metazoa</taxon>
        <taxon>Ecdysozoa</taxon>
        <taxon>Arthropoda</taxon>
        <taxon>Crustacea</taxon>
        <taxon>Multicrustacea</taxon>
        <taxon>Malacostraca</taxon>
        <taxon>Eumalacostraca</taxon>
        <taxon>Eucarida</taxon>
        <taxon>Decapoda</taxon>
        <taxon>Pleocyemata</taxon>
        <taxon>Brachyura</taxon>
        <taxon>Eubrachyura</taxon>
        <taxon>Portunoidea</taxon>
        <taxon>Portunidae</taxon>
        <taxon>Portuninae</taxon>
        <taxon>Scylla</taxon>
    </lineage>
</organism>
<accession>A0AAW0V4E6</accession>
<proteinExistence type="predicted"/>
<dbReference type="AlphaFoldDB" id="A0AAW0V4E6"/>
<reference evidence="1 2" key="1">
    <citation type="submission" date="2023-03" db="EMBL/GenBank/DDBJ databases">
        <title>High-quality genome of Scylla paramamosain provides insights in environmental adaptation.</title>
        <authorList>
            <person name="Zhang L."/>
        </authorList>
    </citation>
    <scope>NUCLEOTIDE SEQUENCE [LARGE SCALE GENOMIC DNA]</scope>
    <source>
        <strain evidence="1">LZ_2023a</strain>
        <tissue evidence="1">Muscle</tissue>
    </source>
</reference>
<comment type="caution">
    <text evidence="1">The sequence shown here is derived from an EMBL/GenBank/DDBJ whole genome shotgun (WGS) entry which is preliminary data.</text>
</comment>
<evidence type="ECO:0000313" key="2">
    <source>
        <dbReference type="Proteomes" id="UP001487740"/>
    </source>
</evidence>